<dbReference type="AlphaFoldDB" id="A0A1X6PAF4"/>
<feature type="compositionally biased region" description="Basic residues" evidence="1">
    <location>
        <begin position="112"/>
        <end position="121"/>
    </location>
</feature>
<dbReference type="Proteomes" id="UP000218209">
    <property type="component" value="Unassembled WGS sequence"/>
</dbReference>
<evidence type="ECO:0000313" key="2">
    <source>
        <dbReference type="EMBL" id="OSX77730.1"/>
    </source>
</evidence>
<proteinExistence type="predicted"/>
<feature type="compositionally biased region" description="Basic and acidic residues" evidence="1">
    <location>
        <begin position="91"/>
        <end position="106"/>
    </location>
</feature>
<gene>
    <name evidence="2" type="ORF">BU14_0135s0004</name>
</gene>
<protein>
    <submittedName>
        <fullName evidence="2">Uncharacterized protein</fullName>
    </submittedName>
</protein>
<dbReference type="EMBL" id="KV918829">
    <property type="protein sequence ID" value="OSX77730.1"/>
    <property type="molecule type" value="Genomic_DNA"/>
</dbReference>
<name>A0A1X6PAF4_PORUM</name>
<feature type="region of interest" description="Disordered" evidence="1">
    <location>
        <begin position="82"/>
        <end position="157"/>
    </location>
</feature>
<evidence type="ECO:0000313" key="3">
    <source>
        <dbReference type="Proteomes" id="UP000218209"/>
    </source>
</evidence>
<evidence type="ECO:0000256" key="1">
    <source>
        <dbReference type="SAM" id="MobiDB-lite"/>
    </source>
</evidence>
<feature type="region of interest" description="Disordered" evidence="1">
    <location>
        <begin position="201"/>
        <end position="269"/>
    </location>
</feature>
<keyword evidence="3" id="KW-1185">Reference proteome</keyword>
<feature type="compositionally biased region" description="Low complexity" evidence="1">
    <location>
        <begin position="122"/>
        <end position="136"/>
    </location>
</feature>
<reference evidence="2 3" key="1">
    <citation type="submission" date="2017-03" db="EMBL/GenBank/DDBJ databases">
        <title>WGS assembly of Porphyra umbilicalis.</title>
        <authorList>
            <person name="Brawley S.H."/>
            <person name="Blouin N.A."/>
            <person name="Ficko-Blean E."/>
            <person name="Wheeler G.L."/>
            <person name="Lohr M."/>
            <person name="Goodson H.V."/>
            <person name="Jenkins J.W."/>
            <person name="Blaby-Haas C.E."/>
            <person name="Helliwell K.E."/>
            <person name="Chan C."/>
            <person name="Marriage T."/>
            <person name="Bhattacharya D."/>
            <person name="Klein A.S."/>
            <person name="Badis Y."/>
            <person name="Brodie J."/>
            <person name="Cao Y."/>
            <person name="Collen J."/>
            <person name="Dittami S.M."/>
            <person name="Gachon C.M."/>
            <person name="Green B.R."/>
            <person name="Karpowicz S."/>
            <person name="Kim J.W."/>
            <person name="Kudahl U."/>
            <person name="Lin S."/>
            <person name="Michel G."/>
            <person name="Mittag M."/>
            <person name="Olson B.J."/>
            <person name="Pangilinan J."/>
            <person name="Peng Y."/>
            <person name="Qiu H."/>
            <person name="Shu S."/>
            <person name="Singer J.T."/>
            <person name="Smith A.G."/>
            <person name="Sprecher B.N."/>
            <person name="Wagner V."/>
            <person name="Wang W."/>
            <person name="Wang Z.-Y."/>
            <person name="Yan J."/>
            <person name="Yarish C."/>
            <person name="Zoeuner-Riek S."/>
            <person name="Zhuang Y."/>
            <person name="Zou Y."/>
            <person name="Lindquist E.A."/>
            <person name="Grimwood J."/>
            <person name="Barry K."/>
            <person name="Rokhsar D.S."/>
            <person name="Schmutz J."/>
            <person name="Stiller J.W."/>
            <person name="Grossman A.R."/>
            <person name="Prochnik S.E."/>
        </authorList>
    </citation>
    <scope>NUCLEOTIDE SEQUENCE [LARGE SCALE GENOMIC DNA]</scope>
    <source>
        <strain evidence="2">4086291</strain>
    </source>
</reference>
<accession>A0A1X6PAF4</accession>
<organism evidence="2 3">
    <name type="scientific">Porphyra umbilicalis</name>
    <name type="common">Purple laver</name>
    <name type="synonym">Red alga</name>
    <dbReference type="NCBI Taxonomy" id="2786"/>
    <lineage>
        <taxon>Eukaryota</taxon>
        <taxon>Rhodophyta</taxon>
        <taxon>Bangiophyceae</taxon>
        <taxon>Bangiales</taxon>
        <taxon>Bangiaceae</taxon>
        <taxon>Porphyra</taxon>
    </lineage>
</organism>
<feature type="compositionally biased region" description="Basic residues" evidence="1">
    <location>
        <begin position="250"/>
        <end position="267"/>
    </location>
</feature>
<feature type="compositionally biased region" description="Basic and acidic residues" evidence="1">
    <location>
        <begin position="225"/>
        <end position="236"/>
    </location>
</feature>
<sequence length="310" mass="32734">MPVADVRTAVAAAPVTAWASPAADGAAEGGAPNWERDSRLLPCEEQRWCWVRPQLRRGAAGAALGALAQQWGPRVATAAAPAVRASGQKKAALDASRRRGLPDRRSRVLPRQCRRRHRRRPIGGTTRRPPRSWSVVRPERPLPPPADGAAGDTARGRCRRAVHGTEGWSGLATPLSALAQVLAGAGTPVLAAAIAAAGGSRRHTRTWPPCGVDGGAPRARQPVRAGDRPHGADRAADGGGTGRRNTPACRFRRRQSLPHGGRLRPGRRPLPTPCAWVRAACSGGWRVAAGRAGAQRHRRIATLLVPIGAL</sequence>